<accession>A0A239XDD4</accession>
<sequence>MKIEESEIVETNDYRVLIYPASRPFTSKESKVIAEKLYDFLGGWAAHGKPLSASFKIEKNQFIIIAVDEEKEMASGCSIDSLNGLMRELDSEFQLGLFDRMKASFVENGEVKTMKLQDFRNALKNGEISHDIEVFDFSKSTYVAFLSDFLLPLRRSWAGIYVD</sequence>
<keyword evidence="3" id="KW-1185">Reference proteome</keyword>
<dbReference type="KEGG" id="ctak:4412677_01427"/>
<gene>
    <name evidence="1" type="ORF">EIH08_01150</name>
    <name evidence="2" type="ORF">SAMEA4412677_01427</name>
</gene>
<dbReference type="Proteomes" id="UP000215196">
    <property type="component" value="Chromosome 1"/>
</dbReference>
<dbReference type="EMBL" id="LT906465">
    <property type="protein sequence ID" value="SNV44725.1"/>
    <property type="molecule type" value="Genomic_DNA"/>
</dbReference>
<dbReference type="RefSeq" id="WP_095071825.1">
    <property type="nucleotide sequence ID" value="NZ_CP034171.1"/>
</dbReference>
<name>A0A239XDD4_9FLAO</name>
<dbReference type="EMBL" id="CP034171">
    <property type="protein sequence ID" value="AZI19512.1"/>
    <property type="molecule type" value="Genomic_DNA"/>
</dbReference>
<evidence type="ECO:0008006" key="5">
    <source>
        <dbReference type="Google" id="ProtNLM"/>
    </source>
</evidence>
<reference evidence="1" key="3">
    <citation type="submission" date="2018-11" db="EMBL/GenBank/DDBJ databases">
        <title>Proposal to divide the Flavobacteriaceae and reorganize its genera based on Amino Acid Identity values calculated from whole genome sequences.</title>
        <authorList>
            <person name="Nicholson A.C."/>
            <person name="Gulvik C.A."/>
            <person name="Whitney A.M."/>
            <person name="Humrighouse B.W."/>
            <person name="Bell M."/>
            <person name="Holmes B."/>
            <person name="Steigerwalt A."/>
            <person name="Villarma A."/>
            <person name="Sheth M."/>
            <person name="Batra D."/>
            <person name="Pryor J."/>
            <person name="Bernardet J.-F."/>
            <person name="Hugo C."/>
            <person name="Kampfer P."/>
            <person name="Newman J."/>
            <person name="Mcquiston J.R."/>
        </authorList>
    </citation>
    <scope>NUCLEOTIDE SEQUENCE</scope>
    <source>
        <strain evidence="1">H4753</strain>
    </source>
</reference>
<protein>
    <recommendedName>
        <fullName evidence="5">ABC transporter ATPase</fullName>
    </recommendedName>
</protein>
<organism evidence="2 3">
    <name type="scientific">Chryseobacterium taklimakanense</name>
    <dbReference type="NCBI Taxonomy" id="536441"/>
    <lineage>
        <taxon>Bacteria</taxon>
        <taxon>Pseudomonadati</taxon>
        <taxon>Bacteroidota</taxon>
        <taxon>Flavobacteriia</taxon>
        <taxon>Flavobacteriales</taxon>
        <taxon>Weeksellaceae</taxon>
        <taxon>Chryseobacterium group</taxon>
        <taxon>Chryseobacterium</taxon>
    </lineage>
</organism>
<reference evidence="4" key="2">
    <citation type="submission" date="2018-11" db="EMBL/GenBank/DDBJ databases">
        <title>Proposal to divide the Flavobacteriaceae and reorganize its genera based on Amino Acid Identity values calculated from whole genome sequences.</title>
        <authorList>
            <person name="Nicholson A.C."/>
            <person name="Gulvik C.A."/>
            <person name="Whitney A.M."/>
            <person name="Humrighouse B.W."/>
            <person name="Bell M."/>
            <person name="Holmes B."/>
            <person name="Steigerwalt A.B."/>
            <person name="Villarma A."/>
            <person name="Sheth M."/>
            <person name="Batra D."/>
            <person name="Pryor J."/>
            <person name="Bernardet J.-F."/>
            <person name="Hugo C."/>
            <person name="Kampfer P."/>
            <person name="Newman J.D."/>
            <person name="McQuiston J.R."/>
        </authorList>
    </citation>
    <scope>NUCLEOTIDE SEQUENCE [LARGE SCALE GENOMIC DNA]</scope>
    <source>
        <strain evidence="4">H4753</strain>
    </source>
</reference>
<reference evidence="2 3" key="1">
    <citation type="submission" date="2017-06" db="EMBL/GenBank/DDBJ databases">
        <authorList>
            <consortium name="Pathogen Informatics"/>
        </authorList>
    </citation>
    <scope>NUCLEOTIDE SEQUENCE [LARGE SCALE GENOMIC DNA]</scope>
    <source>
        <strain evidence="2 3">NCTC13490</strain>
    </source>
</reference>
<dbReference type="Proteomes" id="UP000282297">
    <property type="component" value="Chromosome"/>
</dbReference>
<evidence type="ECO:0000313" key="4">
    <source>
        <dbReference type="Proteomes" id="UP000282297"/>
    </source>
</evidence>
<dbReference type="AlphaFoldDB" id="A0A239XDD4"/>
<evidence type="ECO:0000313" key="3">
    <source>
        <dbReference type="Proteomes" id="UP000215196"/>
    </source>
</evidence>
<dbReference type="OrthoDB" id="978691at2"/>
<proteinExistence type="predicted"/>
<evidence type="ECO:0000313" key="2">
    <source>
        <dbReference type="EMBL" id="SNV44725.1"/>
    </source>
</evidence>
<evidence type="ECO:0000313" key="1">
    <source>
        <dbReference type="EMBL" id="AZI19512.1"/>
    </source>
</evidence>